<protein>
    <recommendedName>
        <fullName evidence="4">O-Antigen ligase</fullName>
    </recommendedName>
</protein>
<dbReference type="Pfam" id="PF13425">
    <property type="entry name" value="O-antigen_lig"/>
    <property type="match status" value="1"/>
</dbReference>
<reference evidence="3" key="1">
    <citation type="journal article" date="2019" name="Int. J. Syst. Evol. Microbiol.">
        <title>The Global Catalogue of Microorganisms (GCM) 10K type strain sequencing project: providing services to taxonomists for standard genome sequencing and annotation.</title>
        <authorList>
            <consortium name="The Broad Institute Genomics Platform"/>
            <consortium name="The Broad Institute Genome Sequencing Center for Infectious Disease"/>
            <person name="Wu L."/>
            <person name="Ma J."/>
        </authorList>
    </citation>
    <scope>NUCLEOTIDE SEQUENCE [LARGE SCALE GENOMIC DNA]</scope>
    <source>
        <strain evidence="3">CGMCC 1.12931</strain>
    </source>
</reference>
<feature type="transmembrane region" description="Helical" evidence="1">
    <location>
        <begin position="180"/>
        <end position="200"/>
    </location>
</feature>
<comment type="caution">
    <text evidence="2">The sequence shown here is derived from an EMBL/GenBank/DDBJ whole genome shotgun (WGS) entry which is preliminary data.</text>
</comment>
<feature type="transmembrane region" description="Helical" evidence="1">
    <location>
        <begin position="235"/>
        <end position="253"/>
    </location>
</feature>
<evidence type="ECO:0000256" key="1">
    <source>
        <dbReference type="SAM" id="Phobius"/>
    </source>
</evidence>
<keyword evidence="1" id="KW-0472">Membrane</keyword>
<dbReference type="EMBL" id="BMGM01000005">
    <property type="protein sequence ID" value="GGE33753.1"/>
    <property type="molecule type" value="Genomic_DNA"/>
</dbReference>
<name>A0ABQ1SH88_9FLAO</name>
<proteinExistence type="predicted"/>
<feature type="transmembrane region" description="Helical" evidence="1">
    <location>
        <begin position="12"/>
        <end position="32"/>
    </location>
</feature>
<organism evidence="2 3">
    <name type="scientific">Psychroflexus planctonicus</name>
    <dbReference type="NCBI Taxonomy" id="1526575"/>
    <lineage>
        <taxon>Bacteria</taxon>
        <taxon>Pseudomonadati</taxon>
        <taxon>Bacteroidota</taxon>
        <taxon>Flavobacteriia</taxon>
        <taxon>Flavobacteriales</taxon>
        <taxon>Flavobacteriaceae</taxon>
        <taxon>Psychroflexus</taxon>
    </lineage>
</organism>
<keyword evidence="1" id="KW-1133">Transmembrane helix</keyword>
<evidence type="ECO:0000313" key="2">
    <source>
        <dbReference type="EMBL" id="GGE33753.1"/>
    </source>
</evidence>
<sequence>MYNYGNIGSKGLFYAGNEISALLLVLSSFLGIHYWKWNSRKKYFLLFIISFITGLAIGSKTAFIGVLLIFFLIPQKKISKQTKLTKFIYTILGIGLVTPVLLFISWEFIKRTELYVRLIYFYDKLDFITFLLSNRNTFLLDAVNVYINDYSWLEKLIGVGQSTFENRNNNSIIEIDFIDIFFAYGLLGLLIFVGIIVFLWKQSKRFAKSEKYPYANFVNMMLLVLLAVSSSAGHVFSSGLAAVFIGLLFGLMYKSKVDV</sequence>
<keyword evidence="3" id="KW-1185">Reference proteome</keyword>
<evidence type="ECO:0008006" key="4">
    <source>
        <dbReference type="Google" id="ProtNLM"/>
    </source>
</evidence>
<feature type="transmembrane region" description="Helical" evidence="1">
    <location>
        <begin position="44"/>
        <end position="72"/>
    </location>
</feature>
<feature type="transmembrane region" description="Helical" evidence="1">
    <location>
        <begin position="84"/>
        <end position="106"/>
    </location>
</feature>
<feature type="transmembrane region" description="Helical" evidence="1">
    <location>
        <begin position="212"/>
        <end position="229"/>
    </location>
</feature>
<gene>
    <name evidence="2" type="ORF">GCM10010832_12410</name>
</gene>
<accession>A0ABQ1SH88</accession>
<evidence type="ECO:0000313" key="3">
    <source>
        <dbReference type="Proteomes" id="UP000599179"/>
    </source>
</evidence>
<dbReference type="Proteomes" id="UP000599179">
    <property type="component" value="Unassembled WGS sequence"/>
</dbReference>
<keyword evidence="1" id="KW-0812">Transmembrane</keyword>
<dbReference type="InterPro" id="IPR049504">
    <property type="entry name" value="O-antigen_lig"/>
</dbReference>